<gene>
    <name evidence="1" type="ORF">ACFQY0_15070</name>
</gene>
<accession>A0ABW2LA79</accession>
<comment type="caution">
    <text evidence="1">The sequence shown here is derived from an EMBL/GenBank/DDBJ whole genome shotgun (WGS) entry which is preliminary data.</text>
</comment>
<keyword evidence="2" id="KW-1185">Reference proteome</keyword>
<dbReference type="RefSeq" id="WP_379713922.1">
    <property type="nucleotide sequence ID" value="NZ_JBHTBS010000008.1"/>
</dbReference>
<dbReference type="EMBL" id="JBHTBS010000008">
    <property type="protein sequence ID" value="MFC7338515.1"/>
    <property type="molecule type" value="Genomic_DNA"/>
</dbReference>
<dbReference type="Gene3D" id="1.10.3680.10">
    <property type="entry name" value="TerB-like"/>
    <property type="match status" value="1"/>
</dbReference>
<protein>
    <submittedName>
        <fullName evidence="1">Uncharacterized protein</fullName>
    </submittedName>
</protein>
<evidence type="ECO:0000313" key="2">
    <source>
        <dbReference type="Proteomes" id="UP001596472"/>
    </source>
</evidence>
<proteinExistence type="predicted"/>
<name>A0ABW2LA79_9BACT</name>
<sequence length="429" mass="46483">MSFTYHFAKSELPLDQFREAIESVIDPGDEHGNVPEGTWREQLLSAMMRERSDHEEGQYGEIFLAAGGIRGVAVYEEADEVHIKVSSFSSRTDQYLAARFAWEAMQLGAEVWKEGHEEAGALTTDQLGSEAIESTHAEWWKLSKGTLAAYGDGQYPVLGGIISLSVHGQDASMSDEDLEAHYISRVAKLGDAFPCTTVTFDMAGVGEKSIHILQWELSSLLSKTIDGVKLPGETRGAVPLDALIELAGHHLSDGCESWVCAPANQFEDGLLDRLNEYSFGGTSSGELTDADWRVIAQAPIIAFVLVAAADGNVDKKELKRFAEILGGLAEQQGHLPTARMMQTAMTIFAELIPRLVSGEVDPLRELESFVSLADSKMSPDDAGKVKMSVLVLAKEVAEASGGFFGFGSKIDKDEERALAVLIHVLGFSG</sequence>
<reference evidence="2" key="1">
    <citation type="journal article" date="2019" name="Int. J. Syst. Evol. Microbiol.">
        <title>The Global Catalogue of Microorganisms (GCM) 10K type strain sequencing project: providing services to taxonomists for standard genome sequencing and annotation.</title>
        <authorList>
            <consortium name="The Broad Institute Genomics Platform"/>
            <consortium name="The Broad Institute Genome Sequencing Center for Infectious Disease"/>
            <person name="Wu L."/>
            <person name="Ma J."/>
        </authorList>
    </citation>
    <scope>NUCLEOTIDE SEQUENCE [LARGE SCALE GENOMIC DNA]</scope>
    <source>
        <strain evidence="2">CGMCC 4.1467</strain>
    </source>
</reference>
<organism evidence="1 2">
    <name type="scientific">Haloferula chungangensis</name>
    <dbReference type="NCBI Taxonomy" id="1048331"/>
    <lineage>
        <taxon>Bacteria</taxon>
        <taxon>Pseudomonadati</taxon>
        <taxon>Verrucomicrobiota</taxon>
        <taxon>Verrucomicrobiia</taxon>
        <taxon>Verrucomicrobiales</taxon>
        <taxon>Verrucomicrobiaceae</taxon>
        <taxon>Haloferula</taxon>
    </lineage>
</organism>
<dbReference type="Proteomes" id="UP001596472">
    <property type="component" value="Unassembled WGS sequence"/>
</dbReference>
<dbReference type="InterPro" id="IPR029024">
    <property type="entry name" value="TerB-like"/>
</dbReference>
<evidence type="ECO:0000313" key="1">
    <source>
        <dbReference type="EMBL" id="MFC7338515.1"/>
    </source>
</evidence>